<comment type="caution">
    <text evidence="1">The sequence shown here is derived from an EMBL/GenBank/DDBJ whole genome shotgun (WGS) entry which is preliminary data.</text>
</comment>
<dbReference type="RefSeq" id="WP_184335494.1">
    <property type="nucleotide sequence ID" value="NZ_JACHHZ010000006.1"/>
</dbReference>
<name>A0A841HTK8_9GAMM</name>
<dbReference type="Gene3D" id="3.60.15.10">
    <property type="entry name" value="Ribonuclease Z/Hydroxyacylglutathione hydrolase-like"/>
    <property type="match status" value="1"/>
</dbReference>
<proteinExistence type="predicted"/>
<dbReference type="PANTHER" id="PTHR36839">
    <property type="entry name" value="METALLO-BETA-LACTAMASE FAMILY PROTEIN (AFU_ORTHOLOGUE AFUA_5G12770)"/>
    <property type="match status" value="1"/>
</dbReference>
<gene>
    <name evidence="1" type="ORF">HNQ60_005014</name>
</gene>
<evidence type="ECO:0000313" key="2">
    <source>
        <dbReference type="Proteomes" id="UP000588068"/>
    </source>
</evidence>
<keyword evidence="2" id="KW-1185">Reference proteome</keyword>
<dbReference type="Proteomes" id="UP000588068">
    <property type="component" value="Unassembled WGS sequence"/>
</dbReference>
<dbReference type="GO" id="GO:0016787">
    <property type="term" value="F:hydrolase activity"/>
    <property type="evidence" value="ECO:0007669"/>
    <property type="project" value="UniProtKB-KW"/>
</dbReference>
<keyword evidence="1" id="KW-0378">Hydrolase</keyword>
<dbReference type="SUPFAM" id="SSF56281">
    <property type="entry name" value="Metallo-hydrolase/oxidoreductase"/>
    <property type="match status" value="1"/>
</dbReference>
<accession>A0A841HTK8</accession>
<dbReference type="InterPro" id="IPR036866">
    <property type="entry name" value="RibonucZ/Hydroxyglut_hydro"/>
</dbReference>
<protein>
    <submittedName>
        <fullName evidence="1">Glyoxylase-like metal-dependent hydrolase (Beta-lactamase superfamily II)</fullName>
    </submittedName>
</protein>
<dbReference type="EMBL" id="JACHHZ010000006">
    <property type="protein sequence ID" value="MBB6096123.1"/>
    <property type="molecule type" value="Genomic_DNA"/>
</dbReference>
<sequence length="283" mass="32050">MFHPICATCGTQYETPTPHPQQCPICMDERQYVGWGGQRWTTQDELRRTHGNRLDDEQGILCVGMSPAFAIDQRAFVLPTATHRILWECVPLVTQEAVDRIRAQGGIDLIAISHPHFYSSMVDWSEALGDVPIYLHEADREWVGRGSRNIRLWGGEEHVFSPGVKLIRCGGHFPGSTALHWQDSRRPKGQLFPGDALQVVFDRRHVTFMYSYPNAIPLHPDAVRTMRQKIAGLEFDDVFGYTWGRNIIGGAREAVERSFDRYLRAIGVGSRPASSHSLSLERQ</sequence>
<organism evidence="1 2">
    <name type="scientific">Povalibacter uvarum</name>
    <dbReference type="NCBI Taxonomy" id="732238"/>
    <lineage>
        <taxon>Bacteria</taxon>
        <taxon>Pseudomonadati</taxon>
        <taxon>Pseudomonadota</taxon>
        <taxon>Gammaproteobacteria</taxon>
        <taxon>Steroidobacterales</taxon>
        <taxon>Steroidobacteraceae</taxon>
        <taxon>Povalibacter</taxon>
    </lineage>
</organism>
<dbReference type="PANTHER" id="PTHR36839:SF1">
    <property type="entry name" value="METALLO-BETA-LACTAMASE FAMILY PROTEIN (AFU_ORTHOLOGUE AFUA_5G12770)"/>
    <property type="match status" value="1"/>
</dbReference>
<evidence type="ECO:0000313" key="1">
    <source>
        <dbReference type="EMBL" id="MBB6096123.1"/>
    </source>
</evidence>
<reference evidence="1 2" key="1">
    <citation type="submission" date="2020-08" db="EMBL/GenBank/DDBJ databases">
        <title>Genomic Encyclopedia of Type Strains, Phase IV (KMG-IV): sequencing the most valuable type-strain genomes for metagenomic binning, comparative biology and taxonomic classification.</title>
        <authorList>
            <person name="Goeker M."/>
        </authorList>
    </citation>
    <scope>NUCLEOTIDE SEQUENCE [LARGE SCALE GENOMIC DNA]</scope>
    <source>
        <strain evidence="1 2">DSM 26723</strain>
    </source>
</reference>
<dbReference type="AlphaFoldDB" id="A0A841HTK8"/>